<reference evidence="1" key="1">
    <citation type="submission" date="2018-06" db="EMBL/GenBank/DDBJ databases">
        <authorList>
            <person name="Zhirakovskaya E."/>
        </authorList>
    </citation>
    <scope>NUCLEOTIDE SEQUENCE</scope>
</reference>
<dbReference type="AlphaFoldDB" id="A0A3B1DAK3"/>
<name>A0A3B1DAK3_9ZZZZ</name>
<sequence length="79" mass="8954">MNSPHSSAIRYAHTNLVARNWEVLRDFYIDLFDCQPVGTVRNRAGEIVERLTGIENIAVVGQHLRLPGYSEEGPTLEIF</sequence>
<gene>
    <name evidence="1" type="ORF">MNBD_PLANCTO02-447</name>
</gene>
<proteinExistence type="predicted"/>
<dbReference type="SUPFAM" id="SSF54593">
    <property type="entry name" value="Glyoxalase/Bleomycin resistance protein/Dihydroxybiphenyl dioxygenase"/>
    <property type="match status" value="1"/>
</dbReference>
<accession>A0A3B1DAK3</accession>
<organism evidence="1">
    <name type="scientific">hydrothermal vent metagenome</name>
    <dbReference type="NCBI Taxonomy" id="652676"/>
    <lineage>
        <taxon>unclassified sequences</taxon>
        <taxon>metagenomes</taxon>
        <taxon>ecological metagenomes</taxon>
    </lineage>
</organism>
<dbReference type="EMBL" id="UOGL01000320">
    <property type="protein sequence ID" value="VAX39319.1"/>
    <property type="molecule type" value="Genomic_DNA"/>
</dbReference>
<protein>
    <submittedName>
        <fullName evidence="1">Uncharacterized protein</fullName>
    </submittedName>
</protein>
<dbReference type="InterPro" id="IPR029068">
    <property type="entry name" value="Glyas_Bleomycin-R_OHBP_Dase"/>
</dbReference>
<evidence type="ECO:0000313" key="1">
    <source>
        <dbReference type="EMBL" id="VAX39319.1"/>
    </source>
</evidence>